<proteinExistence type="predicted"/>
<keyword evidence="2" id="KW-1185">Reference proteome</keyword>
<reference evidence="1" key="1">
    <citation type="submission" date="2021-02" db="EMBL/GenBank/DDBJ databases">
        <authorList>
            <person name="Dougan E. K."/>
            <person name="Rhodes N."/>
            <person name="Thang M."/>
            <person name="Chan C."/>
        </authorList>
    </citation>
    <scope>NUCLEOTIDE SEQUENCE</scope>
</reference>
<organism evidence="1 2">
    <name type="scientific">Polarella glacialis</name>
    <name type="common">Dinoflagellate</name>
    <dbReference type="NCBI Taxonomy" id="89957"/>
    <lineage>
        <taxon>Eukaryota</taxon>
        <taxon>Sar</taxon>
        <taxon>Alveolata</taxon>
        <taxon>Dinophyceae</taxon>
        <taxon>Suessiales</taxon>
        <taxon>Suessiaceae</taxon>
        <taxon>Polarella</taxon>
    </lineage>
</organism>
<dbReference type="Proteomes" id="UP000654075">
    <property type="component" value="Unassembled WGS sequence"/>
</dbReference>
<comment type="caution">
    <text evidence="1">The sequence shown here is derived from an EMBL/GenBank/DDBJ whole genome shotgun (WGS) entry which is preliminary data.</text>
</comment>
<evidence type="ECO:0000313" key="1">
    <source>
        <dbReference type="EMBL" id="CAE8595814.1"/>
    </source>
</evidence>
<accession>A0A813ECV2</accession>
<sequence>MESSVKVAFLSGDEVTLEKILSTDTVFELCQKLQQEKPSPDGTVYSIMHEVDVLKYDDVVRSIGNNFMAVVKPDLIKTVAGKWRKVSGDNYFIGLEIAADGTYKCNSGRVTDGIVRVFQDPPEGKLNFRRDVPDANDHNFDLDETGRRMTGHCPQSGCRWVLEKED</sequence>
<protein>
    <submittedName>
        <fullName evidence="1">Uncharacterized protein</fullName>
    </submittedName>
</protein>
<evidence type="ECO:0000313" key="2">
    <source>
        <dbReference type="Proteomes" id="UP000654075"/>
    </source>
</evidence>
<dbReference type="AlphaFoldDB" id="A0A813ECV2"/>
<dbReference type="EMBL" id="CAJNNV010008134">
    <property type="protein sequence ID" value="CAE8595814.1"/>
    <property type="molecule type" value="Genomic_DNA"/>
</dbReference>
<gene>
    <name evidence="1" type="ORF">PGLA1383_LOCUS14309</name>
</gene>
<name>A0A813ECV2_POLGL</name>